<dbReference type="EC" id="2.3.1.-" evidence="4"/>
<evidence type="ECO:0000313" key="6">
    <source>
        <dbReference type="Proteomes" id="UP001599542"/>
    </source>
</evidence>
<dbReference type="Proteomes" id="UP001599542">
    <property type="component" value="Unassembled WGS sequence"/>
</dbReference>
<dbReference type="InterPro" id="IPR003679">
    <property type="entry name" value="Amioglycoside_AcTrfase"/>
</dbReference>
<dbReference type="Pfam" id="PF02522">
    <property type="entry name" value="Antibiotic_NAT"/>
    <property type="match status" value="1"/>
</dbReference>
<dbReference type="RefSeq" id="WP_380315206.1">
    <property type="nucleotide sequence ID" value="NZ_JBHYPW010000001.1"/>
</dbReference>
<gene>
    <name evidence="5" type="ORF">ACFW6T_17710</name>
</gene>
<dbReference type="PANTHER" id="PTHR11104">
    <property type="entry name" value="AMINOGLYCOSIDE N3-ACETYLTRANSFERASE"/>
    <property type="match status" value="1"/>
</dbReference>
<evidence type="ECO:0000256" key="4">
    <source>
        <dbReference type="RuleBase" id="RU365031"/>
    </source>
</evidence>
<keyword evidence="6" id="KW-1185">Reference proteome</keyword>
<accession>A0ABW6GM56</accession>
<keyword evidence="2 4" id="KW-0808">Transferase</keyword>
<name>A0ABW6GM56_9ACTN</name>
<evidence type="ECO:0000256" key="1">
    <source>
        <dbReference type="ARBA" id="ARBA00006383"/>
    </source>
</evidence>
<keyword evidence="4" id="KW-0046">Antibiotic resistance</keyword>
<keyword evidence="3 4" id="KW-0012">Acyltransferase</keyword>
<dbReference type="SUPFAM" id="SSF110710">
    <property type="entry name" value="TTHA0583/YokD-like"/>
    <property type="match status" value="1"/>
</dbReference>
<sequence length="277" mass="29286">MTPDATRGATHHPPPDATRATIAADLAALGVRPGDVLLVHSALSAFDPVVGGAPAVVLALADAVGPTGTVTVPAQSWQLCDPAYLGVEPADRWELIRANLPPYEPGWTPSAAMGAVAEALRTAPGARRSGHPHRSFAALGPHAGRITARHELADPLGEGSPLAELYRLDARVLLLGVGHDKSTALHLAEARSRPVAERRANGAPLLVDGRRRWVAFDEPAVDDHDFPAVGAAFERRPGAARTGRVGGARAVLLPLRPLVDFAANWFREHREQRAHRG</sequence>
<reference evidence="5 6" key="1">
    <citation type="submission" date="2024-09" db="EMBL/GenBank/DDBJ databases">
        <title>The Natural Products Discovery Center: Release of the First 8490 Sequenced Strains for Exploring Actinobacteria Biosynthetic Diversity.</title>
        <authorList>
            <person name="Kalkreuter E."/>
            <person name="Kautsar S.A."/>
            <person name="Yang D."/>
            <person name="Bader C.D."/>
            <person name="Teijaro C.N."/>
            <person name="Fluegel L."/>
            <person name="Davis C.M."/>
            <person name="Simpson J.R."/>
            <person name="Lauterbach L."/>
            <person name="Steele A.D."/>
            <person name="Gui C."/>
            <person name="Meng S."/>
            <person name="Li G."/>
            <person name="Viehrig K."/>
            <person name="Ye F."/>
            <person name="Su P."/>
            <person name="Kiefer A.F."/>
            <person name="Nichols A."/>
            <person name="Cepeda A.J."/>
            <person name="Yan W."/>
            <person name="Fan B."/>
            <person name="Jiang Y."/>
            <person name="Adhikari A."/>
            <person name="Zheng C.-J."/>
            <person name="Schuster L."/>
            <person name="Cowan T.M."/>
            <person name="Smanski M.J."/>
            <person name="Chevrette M.G."/>
            <person name="De Carvalho L.P.S."/>
            <person name="Shen B."/>
        </authorList>
    </citation>
    <scope>NUCLEOTIDE SEQUENCE [LARGE SCALE GENOMIC DNA]</scope>
    <source>
        <strain evidence="5 6">NPDC058753</strain>
    </source>
</reference>
<comment type="similarity">
    <text evidence="1 4">Belongs to the antibiotic N-acetyltransferase family.</text>
</comment>
<comment type="caution">
    <text evidence="5">The sequence shown here is derived from an EMBL/GenBank/DDBJ whole genome shotgun (WGS) entry which is preliminary data.</text>
</comment>
<evidence type="ECO:0000313" key="5">
    <source>
        <dbReference type="EMBL" id="MFE1353820.1"/>
    </source>
</evidence>
<comment type="catalytic activity">
    <reaction evidence="4">
        <text>a 2-deoxystreptamine antibiotic + acetyl-CoA = an N(3)-acetyl-2-deoxystreptamine antibiotic + CoA + H(+)</text>
        <dbReference type="Rhea" id="RHEA:12665"/>
        <dbReference type="ChEBI" id="CHEBI:15378"/>
        <dbReference type="ChEBI" id="CHEBI:57287"/>
        <dbReference type="ChEBI" id="CHEBI:57288"/>
        <dbReference type="ChEBI" id="CHEBI:57921"/>
        <dbReference type="ChEBI" id="CHEBI:77452"/>
        <dbReference type="EC" id="2.3.1.81"/>
    </reaction>
</comment>
<protein>
    <recommendedName>
        <fullName evidence="4">Aminoglycoside N(3)-acetyltransferase</fullName>
        <ecNumber evidence="4">2.3.1.-</ecNumber>
    </recommendedName>
</protein>
<dbReference type="InterPro" id="IPR028345">
    <property type="entry name" value="Antibiotic_NAT-like"/>
</dbReference>
<evidence type="ECO:0000256" key="2">
    <source>
        <dbReference type="ARBA" id="ARBA00022679"/>
    </source>
</evidence>
<evidence type="ECO:0000256" key="3">
    <source>
        <dbReference type="ARBA" id="ARBA00023315"/>
    </source>
</evidence>
<dbReference type="EMBL" id="JBHYPX010000034">
    <property type="protein sequence ID" value="MFE1353820.1"/>
    <property type="molecule type" value="Genomic_DNA"/>
</dbReference>
<proteinExistence type="inferred from homology"/>
<organism evidence="5 6">
    <name type="scientific">Kitasatospora phosalacinea</name>
    <dbReference type="NCBI Taxonomy" id="2065"/>
    <lineage>
        <taxon>Bacteria</taxon>
        <taxon>Bacillati</taxon>
        <taxon>Actinomycetota</taxon>
        <taxon>Actinomycetes</taxon>
        <taxon>Kitasatosporales</taxon>
        <taxon>Streptomycetaceae</taxon>
        <taxon>Kitasatospora</taxon>
    </lineage>
</organism>
<dbReference type="PANTHER" id="PTHR11104:SF0">
    <property type="entry name" value="SPBETA PROPHAGE-DERIVED AMINOGLYCOSIDE N(3')-ACETYLTRANSFERASE-LIKE PROTEIN YOKD"/>
    <property type="match status" value="1"/>
</dbReference>